<gene>
    <name evidence="4" type="ORF">BECKSD772D_GA0070982_104920</name>
    <name evidence="3" type="ORF">BECKSD772E_GA0070983_110312</name>
    <name evidence="2" type="ORF">BECKSD772F_GA0070984_13371</name>
</gene>
<evidence type="ECO:0000313" key="4">
    <source>
        <dbReference type="EMBL" id="VFK79434.1"/>
    </source>
</evidence>
<name>A0A450YZC1_9GAMM</name>
<sequence length="56" mass="6362">MMPQETSFSCMEKNSGRTAAKSPISFQSWRSANMSGRIRRIGHTPFYEAVQSQPPR</sequence>
<accession>A0A450YZC1</accession>
<evidence type="ECO:0000313" key="3">
    <source>
        <dbReference type="EMBL" id="VFK47709.1"/>
    </source>
</evidence>
<reference evidence="2" key="1">
    <citation type="submission" date="2019-02" db="EMBL/GenBank/DDBJ databases">
        <authorList>
            <person name="Gruber-Vodicka R. H."/>
            <person name="Seah K. B. B."/>
        </authorList>
    </citation>
    <scope>NUCLEOTIDE SEQUENCE</scope>
    <source>
        <strain evidence="4">BECK_S127</strain>
        <strain evidence="3">BECK_S1320</strain>
        <strain evidence="2">BECK_S1321</strain>
    </source>
</reference>
<dbReference type="EMBL" id="CAADFU010000103">
    <property type="protein sequence ID" value="VFK47709.1"/>
    <property type="molecule type" value="Genomic_DNA"/>
</dbReference>
<dbReference type="EMBL" id="CAADFR010000337">
    <property type="protein sequence ID" value="VFK46871.1"/>
    <property type="molecule type" value="Genomic_DNA"/>
</dbReference>
<dbReference type="EMBL" id="CAADHB010000049">
    <property type="protein sequence ID" value="VFK79434.1"/>
    <property type="molecule type" value="Genomic_DNA"/>
</dbReference>
<protein>
    <submittedName>
        <fullName evidence="2">Uncharacterized protein</fullName>
    </submittedName>
</protein>
<feature type="region of interest" description="Disordered" evidence="1">
    <location>
        <begin position="1"/>
        <end position="22"/>
    </location>
</feature>
<evidence type="ECO:0000256" key="1">
    <source>
        <dbReference type="SAM" id="MobiDB-lite"/>
    </source>
</evidence>
<organism evidence="2">
    <name type="scientific">Candidatus Kentrum sp. SD</name>
    <dbReference type="NCBI Taxonomy" id="2126332"/>
    <lineage>
        <taxon>Bacteria</taxon>
        <taxon>Pseudomonadati</taxon>
        <taxon>Pseudomonadota</taxon>
        <taxon>Gammaproteobacteria</taxon>
        <taxon>Candidatus Kentrum</taxon>
    </lineage>
</organism>
<evidence type="ECO:0000313" key="2">
    <source>
        <dbReference type="EMBL" id="VFK46871.1"/>
    </source>
</evidence>
<proteinExistence type="predicted"/>
<dbReference type="AlphaFoldDB" id="A0A450YZC1"/>